<reference evidence="1 2" key="1">
    <citation type="submission" date="2020-07" db="EMBL/GenBank/DDBJ databases">
        <title>Bradyrhizobium diversity isolated from nodules of indigenous legumes of Western Australia.</title>
        <authorList>
            <person name="Klepa M.S."/>
        </authorList>
    </citation>
    <scope>NUCLEOTIDE SEQUENCE [LARGE SCALE GENOMIC DNA]</scope>
    <source>
        <strain evidence="1 2">CNPSo 4010</strain>
    </source>
</reference>
<accession>A0ABS0PW15</accession>
<comment type="caution">
    <text evidence="1">The sequence shown here is derived from an EMBL/GenBank/DDBJ whole genome shotgun (WGS) entry which is preliminary data.</text>
</comment>
<dbReference type="Proteomes" id="UP000807370">
    <property type="component" value="Unassembled WGS sequence"/>
</dbReference>
<name>A0ABS0PW15_9BRAD</name>
<keyword evidence="2" id="KW-1185">Reference proteome</keyword>
<proteinExistence type="predicted"/>
<dbReference type="EMBL" id="JACCHP010000020">
    <property type="protein sequence ID" value="MBH5401275.1"/>
    <property type="molecule type" value="Genomic_DNA"/>
</dbReference>
<evidence type="ECO:0000313" key="2">
    <source>
        <dbReference type="Proteomes" id="UP000807370"/>
    </source>
</evidence>
<organism evidence="1 2">
    <name type="scientific">Bradyrhizobium agreste</name>
    <dbReference type="NCBI Taxonomy" id="2751811"/>
    <lineage>
        <taxon>Bacteria</taxon>
        <taxon>Pseudomonadati</taxon>
        <taxon>Pseudomonadota</taxon>
        <taxon>Alphaproteobacteria</taxon>
        <taxon>Hyphomicrobiales</taxon>
        <taxon>Nitrobacteraceae</taxon>
        <taxon>Bradyrhizobium</taxon>
    </lineage>
</organism>
<sequence length="410" mass="45409">MNREDGSPEGPVVSARQDQTAEHLIQYLRQLAPQVRRRLLAELERLHLLGEDIPHSEPLIAALRAEFRNTGQNHYRVGNPSRYFFEPLEPVLVDSAPERANSGQIARGSLAPIWSLVTEQLLRSMAADYIANATKVISADKQAEARQMAQAFQKKVLTSLNGQLGSAEGAARIRDGLMAYTSSHATFDDLKKMLRYLDMQRELDDFGRALAPKIARLEGVSLDKVLGQLSTLRAKRADALPFALTILAKHLETPWELLSVAIAPTDDRAAARIAAGPFAIAVSMVLDQIEENHHLLLFALRNNRPVRAKEIVGEIYRIEQALRTQIELKGSGWARRLDDLMAQVHATVASEISSIPGDHRHLTHILESPRLRPDDSFGHKVGHMFGKGWDVVAGLLAGHTDTTNRRDGAS</sequence>
<protein>
    <submittedName>
        <fullName evidence="1">Uncharacterized protein</fullName>
    </submittedName>
</protein>
<gene>
    <name evidence="1" type="ORF">HZZ13_26325</name>
</gene>
<dbReference type="RefSeq" id="WP_197962412.1">
    <property type="nucleotide sequence ID" value="NZ_JACCHP010000020.1"/>
</dbReference>
<evidence type="ECO:0000313" key="1">
    <source>
        <dbReference type="EMBL" id="MBH5401275.1"/>
    </source>
</evidence>